<dbReference type="EMBL" id="KN426326">
    <property type="protein sequence ID" value="KHG23795.1"/>
    <property type="molecule type" value="Genomic_DNA"/>
</dbReference>
<name>A0A0B0PFS4_GOSAR</name>
<organism evidence="1 2">
    <name type="scientific">Gossypium arboreum</name>
    <name type="common">Tree cotton</name>
    <name type="synonym">Gossypium nanking</name>
    <dbReference type="NCBI Taxonomy" id="29729"/>
    <lineage>
        <taxon>Eukaryota</taxon>
        <taxon>Viridiplantae</taxon>
        <taxon>Streptophyta</taxon>
        <taxon>Embryophyta</taxon>
        <taxon>Tracheophyta</taxon>
        <taxon>Spermatophyta</taxon>
        <taxon>Magnoliopsida</taxon>
        <taxon>eudicotyledons</taxon>
        <taxon>Gunneridae</taxon>
        <taxon>Pentapetalae</taxon>
        <taxon>rosids</taxon>
        <taxon>malvids</taxon>
        <taxon>Malvales</taxon>
        <taxon>Malvaceae</taxon>
        <taxon>Malvoideae</taxon>
        <taxon>Gossypium</taxon>
    </lineage>
</organism>
<proteinExistence type="predicted"/>
<keyword evidence="2" id="KW-1185">Reference proteome</keyword>
<dbReference type="Proteomes" id="UP000032142">
    <property type="component" value="Unassembled WGS sequence"/>
</dbReference>
<evidence type="ECO:0000313" key="1">
    <source>
        <dbReference type="EMBL" id="KHG23795.1"/>
    </source>
</evidence>
<sequence>MVNPASGMDQSASLEQFPASFSPCPFSFLLKGVFVGFGMPKSPQN</sequence>
<protein>
    <submittedName>
        <fullName evidence="1">Uncharacterized protein</fullName>
    </submittedName>
</protein>
<dbReference type="AlphaFoldDB" id="A0A0B0PFS4"/>
<accession>A0A0B0PFS4</accession>
<evidence type="ECO:0000313" key="2">
    <source>
        <dbReference type="Proteomes" id="UP000032142"/>
    </source>
</evidence>
<gene>
    <name evidence="1" type="ORF">F383_29676</name>
</gene>
<reference evidence="2" key="1">
    <citation type="submission" date="2014-09" db="EMBL/GenBank/DDBJ databases">
        <authorList>
            <person name="Mudge J."/>
            <person name="Ramaraj T."/>
            <person name="Lindquist I.E."/>
            <person name="Bharti A.K."/>
            <person name="Sundararajan A."/>
            <person name="Cameron C.T."/>
            <person name="Woodward J.E."/>
            <person name="May G.D."/>
            <person name="Brubaker C."/>
            <person name="Broadhvest J."/>
            <person name="Wilkins T.A."/>
        </authorList>
    </citation>
    <scope>NUCLEOTIDE SEQUENCE</scope>
    <source>
        <strain evidence="2">cv. AKA8401</strain>
    </source>
</reference>